<reference evidence="1 2" key="1">
    <citation type="submission" date="2015-08" db="EMBL/GenBank/DDBJ databases">
        <title>Next Generation Sequencing and Analysis of the Genome of Puccinia sorghi L Schw, the Causal Agent of Maize Common Rust.</title>
        <authorList>
            <person name="Rochi L."/>
            <person name="Burguener G."/>
            <person name="Darino M."/>
            <person name="Turjanski A."/>
            <person name="Kreff E."/>
            <person name="Dieguez M.J."/>
            <person name="Sacco F."/>
        </authorList>
    </citation>
    <scope>NUCLEOTIDE SEQUENCE [LARGE SCALE GENOMIC DNA]</scope>
    <source>
        <strain evidence="1 2">RO10H11247</strain>
    </source>
</reference>
<evidence type="ECO:0000313" key="1">
    <source>
        <dbReference type="EMBL" id="KNZ54203.1"/>
    </source>
</evidence>
<dbReference type="AlphaFoldDB" id="A0A0L6V082"/>
<gene>
    <name evidence="1" type="ORF">VP01_300g2</name>
</gene>
<sequence length="319" mass="36533">MYFRPTSQNLPTAYSRNWCESTFMQVPWKQPLWKEEGKNMVWLKGKSRVLMLMLFSTCNREGIPVIVEINVTYFGDSHRGGLTNGVIWITVVPQDLWKSLQDDKNTKPRCGEFILNNPGELGNKAQRSRALNIFNVHTEVLMGFSVMSMVCSRISQRTLIDHVIFTASISQCVMGSEQCYLIEAVFYWVEVSKGFILCAYCIDDIGSYYCEVISKVRQNLAKCNNTFQGQTKLGNIKLRFLLRVLGILGENLKLLIIYQLLNKTDLTMIKSKKASLWHDWIWRYYQTFSKVSEFQLPVCCGDFIGKGIPAGLGLSRCCC</sequence>
<keyword evidence="2" id="KW-1185">Reference proteome</keyword>
<proteinExistence type="predicted"/>
<comment type="caution">
    <text evidence="1">The sequence shown here is derived from an EMBL/GenBank/DDBJ whole genome shotgun (WGS) entry which is preliminary data.</text>
</comment>
<dbReference type="Proteomes" id="UP000037035">
    <property type="component" value="Unassembled WGS sequence"/>
</dbReference>
<name>A0A0L6V082_9BASI</name>
<dbReference type="VEuPathDB" id="FungiDB:VP01_300g2"/>
<organism evidence="1 2">
    <name type="scientific">Puccinia sorghi</name>
    <dbReference type="NCBI Taxonomy" id="27349"/>
    <lineage>
        <taxon>Eukaryota</taxon>
        <taxon>Fungi</taxon>
        <taxon>Dikarya</taxon>
        <taxon>Basidiomycota</taxon>
        <taxon>Pucciniomycotina</taxon>
        <taxon>Pucciniomycetes</taxon>
        <taxon>Pucciniales</taxon>
        <taxon>Pucciniaceae</taxon>
        <taxon>Puccinia</taxon>
    </lineage>
</organism>
<dbReference type="EMBL" id="LAVV01007958">
    <property type="protein sequence ID" value="KNZ54203.1"/>
    <property type="molecule type" value="Genomic_DNA"/>
</dbReference>
<protein>
    <submittedName>
        <fullName evidence="1">Uncharacterized protein</fullName>
    </submittedName>
</protein>
<accession>A0A0L6V082</accession>
<evidence type="ECO:0000313" key="2">
    <source>
        <dbReference type="Proteomes" id="UP000037035"/>
    </source>
</evidence>